<evidence type="ECO:0000313" key="3">
    <source>
        <dbReference type="Proteomes" id="UP000428260"/>
    </source>
</evidence>
<dbReference type="EMBL" id="CP046401">
    <property type="protein sequence ID" value="QGY47345.1"/>
    <property type="molecule type" value="Genomic_DNA"/>
</dbReference>
<dbReference type="KEGG" id="mcos:GM418_27865"/>
<feature type="transmembrane region" description="Helical" evidence="1">
    <location>
        <begin position="309"/>
        <end position="328"/>
    </location>
</feature>
<dbReference type="RefSeq" id="WP_158871124.1">
    <property type="nucleotide sequence ID" value="NZ_CP046401.1"/>
</dbReference>
<dbReference type="NCBIfam" id="NF008712">
    <property type="entry name" value="PRK11715.1-1"/>
    <property type="match status" value="1"/>
</dbReference>
<accession>A0A6I6JW10</accession>
<keyword evidence="1" id="KW-0472">Membrane</keyword>
<dbReference type="Pfam" id="PF06123">
    <property type="entry name" value="CreD"/>
    <property type="match status" value="1"/>
</dbReference>
<dbReference type="PIRSF" id="PIRSF004548">
    <property type="entry name" value="CreD"/>
    <property type="match status" value="1"/>
</dbReference>
<reference evidence="2 3" key="1">
    <citation type="submission" date="2019-11" db="EMBL/GenBank/DDBJ databases">
        <authorList>
            <person name="Zheng R.K."/>
            <person name="Sun C.M."/>
        </authorList>
    </citation>
    <scope>NUCLEOTIDE SEQUENCE [LARGE SCALE GENOMIC DNA]</scope>
    <source>
        <strain evidence="2 3">WC007</strain>
    </source>
</reference>
<dbReference type="PANTHER" id="PTHR30092">
    <property type="entry name" value="INNER MEMBRANE PROTEIN CRED"/>
    <property type="match status" value="1"/>
</dbReference>
<dbReference type="InterPro" id="IPR010364">
    <property type="entry name" value="Uncharacterised_IM_CreD"/>
</dbReference>
<feature type="transmembrane region" description="Helical" evidence="1">
    <location>
        <begin position="360"/>
        <end position="378"/>
    </location>
</feature>
<evidence type="ECO:0000256" key="1">
    <source>
        <dbReference type="SAM" id="Phobius"/>
    </source>
</evidence>
<dbReference type="Proteomes" id="UP000428260">
    <property type="component" value="Chromosome"/>
</dbReference>
<evidence type="ECO:0000313" key="2">
    <source>
        <dbReference type="EMBL" id="QGY47345.1"/>
    </source>
</evidence>
<dbReference type="GO" id="GO:0005886">
    <property type="term" value="C:plasma membrane"/>
    <property type="evidence" value="ECO:0007669"/>
    <property type="project" value="TreeGrafter"/>
</dbReference>
<feature type="transmembrane region" description="Helical" evidence="1">
    <location>
        <begin position="335"/>
        <end position="354"/>
    </location>
</feature>
<keyword evidence="1" id="KW-0812">Transmembrane</keyword>
<protein>
    <submittedName>
        <fullName evidence="2">Cell envelope integrity protein CreD</fullName>
    </submittedName>
</protein>
<feature type="transmembrane region" description="Helical" evidence="1">
    <location>
        <begin position="413"/>
        <end position="432"/>
    </location>
</feature>
<keyword evidence="1" id="KW-1133">Transmembrane helix</keyword>
<feature type="transmembrane region" description="Helical" evidence="1">
    <location>
        <begin position="390"/>
        <end position="407"/>
    </location>
</feature>
<dbReference type="AlphaFoldDB" id="A0A6I6JW10"/>
<proteinExistence type="predicted"/>
<dbReference type="PANTHER" id="PTHR30092:SF0">
    <property type="entry name" value="INNER MEMBRANE PROTEIN CRED"/>
    <property type="match status" value="1"/>
</dbReference>
<keyword evidence="3" id="KW-1185">Reference proteome</keyword>
<gene>
    <name evidence="2" type="primary">creD</name>
    <name evidence="2" type="ORF">GM418_27865</name>
</gene>
<sequence length="441" mass="50533">METKDFFQDKQKSINWQITLKVFIIGIIAIALLVPKFMILGLIQERQTTAEVTNKEVMQKWSLAQTVRGPVLSIPYIERSFDSEGKETRDEIRECYILPKILNIGGEIFPEKRKRSIYETVVYESGIKIGGYFDATDFDQLNIPADDVLWEKAKILVAISDLRGISDKISFNWNDSTFSFLPGMENRLIGSNGISLPLSHFSYKDLPGKFQFTLRLKGSESLNFAPLGETTEVALLSKWNDPGFEGTFLPAVHNIDNNGFTARWKILNFNRNFPQQWKNDEYRVTDADFGVKLVTVADHYQKSSRSAKYAIMVILFVFLSFFLSEIIAKQKIHPFQYILVGFAVLIFYLLLLSISEQLGFNLAYLISAVAVIIMVLFYSRTFLKTWMNSLIQTLILTFSFGFIFVLMQLETYALLVGSIGLFAVLGLTMFFTRKINWYNES</sequence>
<organism evidence="2 3">
    <name type="scientific">Maribellus comscasis</name>
    <dbReference type="NCBI Taxonomy" id="2681766"/>
    <lineage>
        <taxon>Bacteria</taxon>
        <taxon>Pseudomonadati</taxon>
        <taxon>Bacteroidota</taxon>
        <taxon>Bacteroidia</taxon>
        <taxon>Marinilabiliales</taxon>
        <taxon>Prolixibacteraceae</taxon>
        <taxon>Maribellus</taxon>
    </lineage>
</organism>
<feature type="transmembrane region" description="Helical" evidence="1">
    <location>
        <begin position="20"/>
        <end position="43"/>
    </location>
</feature>
<name>A0A6I6JW10_9BACT</name>